<name>A0ABD3AY56_9GENT</name>
<reference evidence="2 3" key="1">
    <citation type="submission" date="2024-11" db="EMBL/GenBank/DDBJ databases">
        <title>A near-complete genome assembly of Cinchona calisaya.</title>
        <authorList>
            <person name="Lian D.C."/>
            <person name="Zhao X.W."/>
            <person name="Wei L."/>
        </authorList>
    </citation>
    <scope>NUCLEOTIDE SEQUENCE [LARGE SCALE GENOMIC DNA]</scope>
    <source>
        <tissue evidence="2">Nenye</tissue>
    </source>
</reference>
<evidence type="ECO:0008006" key="4">
    <source>
        <dbReference type="Google" id="ProtNLM"/>
    </source>
</evidence>
<organism evidence="2 3">
    <name type="scientific">Cinchona calisaya</name>
    <dbReference type="NCBI Taxonomy" id="153742"/>
    <lineage>
        <taxon>Eukaryota</taxon>
        <taxon>Viridiplantae</taxon>
        <taxon>Streptophyta</taxon>
        <taxon>Embryophyta</taxon>
        <taxon>Tracheophyta</taxon>
        <taxon>Spermatophyta</taxon>
        <taxon>Magnoliopsida</taxon>
        <taxon>eudicotyledons</taxon>
        <taxon>Gunneridae</taxon>
        <taxon>Pentapetalae</taxon>
        <taxon>asterids</taxon>
        <taxon>lamiids</taxon>
        <taxon>Gentianales</taxon>
        <taxon>Rubiaceae</taxon>
        <taxon>Cinchonoideae</taxon>
        <taxon>Cinchoneae</taxon>
        <taxon>Cinchona</taxon>
    </lineage>
</organism>
<gene>
    <name evidence="2" type="ORF">ACH5RR_004615</name>
</gene>
<keyword evidence="3" id="KW-1185">Reference proteome</keyword>
<feature type="compositionally biased region" description="Acidic residues" evidence="1">
    <location>
        <begin position="277"/>
        <end position="288"/>
    </location>
</feature>
<accession>A0ABD3AY56</accession>
<protein>
    <recommendedName>
        <fullName evidence="4">Heat stress transcription factor A-3</fullName>
    </recommendedName>
</protein>
<sequence length="303" mass="33746">MMQEVFELQQQQRGTIQHVEVVNEKLQAAEDRQKQMVSFMAKLFQNPEFLARLQQIKQQKAITSPRTMRKFLKHEQHEPGKADSSLEGQIVKHRPDFRDLATSSFTPEFNPVAVEQLPEFPLHGKGENIGLESGNIPFHIGNIAADEMVLASEFLETSELAAGGFLRQGTEDPLFKGKNVVLPEVMPKYFVSSPDDLTNEKTFPGFSSPGIESMLKEQEPWRMGIVAGTGMSSSSNELWNNAANYDIPELEVSSGFPDFWDLGSLNAAGSSGAEKWPDDESPFGELDDQVGQQKDDSSKKLDP</sequence>
<feature type="region of interest" description="Disordered" evidence="1">
    <location>
        <begin position="267"/>
        <end position="303"/>
    </location>
</feature>
<dbReference type="EMBL" id="JBJUIK010000002">
    <property type="protein sequence ID" value="KAL3536154.1"/>
    <property type="molecule type" value="Genomic_DNA"/>
</dbReference>
<dbReference type="AlphaFoldDB" id="A0ABD3AY56"/>
<evidence type="ECO:0000313" key="2">
    <source>
        <dbReference type="EMBL" id="KAL3536154.1"/>
    </source>
</evidence>
<feature type="compositionally biased region" description="Basic and acidic residues" evidence="1">
    <location>
        <begin position="293"/>
        <end position="303"/>
    </location>
</feature>
<evidence type="ECO:0000256" key="1">
    <source>
        <dbReference type="SAM" id="MobiDB-lite"/>
    </source>
</evidence>
<evidence type="ECO:0000313" key="3">
    <source>
        <dbReference type="Proteomes" id="UP001630127"/>
    </source>
</evidence>
<comment type="caution">
    <text evidence="2">The sequence shown here is derived from an EMBL/GenBank/DDBJ whole genome shotgun (WGS) entry which is preliminary data.</text>
</comment>
<dbReference type="Proteomes" id="UP001630127">
    <property type="component" value="Unassembled WGS sequence"/>
</dbReference>
<proteinExistence type="predicted"/>